<dbReference type="Pfam" id="PF13419">
    <property type="entry name" value="HAD_2"/>
    <property type="match status" value="1"/>
</dbReference>
<proteinExistence type="predicted"/>
<keyword evidence="2" id="KW-1185">Reference proteome</keyword>
<protein>
    <submittedName>
        <fullName evidence="1">HAD family phosphatase</fullName>
    </submittedName>
</protein>
<reference evidence="1 2" key="1">
    <citation type="journal article" date="2020" name="Extremophiles">
        <title>Genomic analysis of Caldalkalibacillus thermarum TA2.A1 reveals aerobic alkaliphilic metabolism and evolutionary hallmarks linking alkaliphilic bacteria and plant life.</title>
        <authorList>
            <person name="de Jong S.I."/>
            <person name="van den Broek M.A."/>
            <person name="Merkel A.Y."/>
            <person name="de la Torre Cortes P."/>
            <person name="Kalamorz F."/>
            <person name="Cook G.M."/>
            <person name="van Loosdrecht M.C.M."/>
            <person name="McMillan D.G.G."/>
        </authorList>
    </citation>
    <scope>NUCLEOTIDE SEQUENCE [LARGE SCALE GENOMIC DNA]</scope>
    <source>
        <strain evidence="1 2">TA2.A1</strain>
    </source>
</reference>
<dbReference type="AlphaFoldDB" id="A0A8X8IC93"/>
<dbReference type="EMBL" id="CP082237">
    <property type="protein sequence ID" value="QZT34805.1"/>
    <property type="molecule type" value="Genomic_DNA"/>
</dbReference>
<sequence>MIKAVIFDCDGLLVDTETPWYKAFREIYQEHGVDLPLEQYVQCVGTTFAHFDPYNYLEECLQKPVDRTALSEKLKQKHRVLTYLRQKSPTSKRSESGR</sequence>
<dbReference type="KEGG" id="cthu:HUR95_05935"/>
<evidence type="ECO:0000313" key="1">
    <source>
        <dbReference type="EMBL" id="QZT34805.1"/>
    </source>
</evidence>
<name>A0A8X8IC93_CALTT</name>
<dbReference type="InterPro" id="IPR041492">
    <property type="entry name" value="HAD_2"/>
</dbReference>
<dbReference type="InterPro" id="IPR023198">
    <property type="entry name" value="PGP-like_dom2"/>
</dbReference>
<dbReference type="InterPro" id="IPR036412">
    <property type="entry name" value="HAD-like_sf"/>
</dbReference>
<gene>
    <name evidence="1" type="ORF">HUR95_05935</name>
</gene>
<dbReference type="SUPFAM" id="SSF56784">
    <property type="entry name" value="HAD-like"/>
    <property type="match status" value="1"/>
</dbReference>
<dbReference type="InterPro" id="IPR023214">
    <property type="entry name" value="HAD_sf"/>
</dbReference>
<dbReference type="Gene3D" id="1.10.150.240">
    <property type="entry name" value="Putative phosphatase, domain 2"/>
    <property type="match status" value="1"/>
</dbReference>
<dbReference type="RefSeq" id="WP_222823085.1">
    <property type="nucleotide sequence ID" value="NZ_CP082237.1"/>
</dbReference>
<accession>A0A8X8IC93</accession>
<dbReference type="Gene3D" id="3.40.50.1000">
    <property type="entry name" value="HAD superfamily/HAD-like"/>
    <property type="match status" value="1"/>
</dbReference>
<dbReference type="Proteomes" id="UP000825179">
    <property type="component" value="Chromosome"/>
</dbReference>
<organism evidence="1 2">
    <name type="scientific">Caldalkalibacillus thermarum (strain TA2.A1)</name>
    <dbReference type="NCBI Taxonomy" id="986075"/>
    <lineage>
        <taxon>Bacteria</taxon>
        <taxon>Bacillati</taxon>
        <taxon>Bacillota</taxon>
        <taxon>Bacilli</taxon>
        <taxon>Bacillales</taxon>
        <taxon>Bacillaceae</taxon>
        <taxon>Caldalkalibacillus</taxon>
    </lineage>
</organism>
<evidence type="ECO:0000313" key="2">
    <source>
        <dbReference type="Proteomes" id="UP000825179"/>
    </source>
</evidence>